<proteinExistence type="predicted"/>
<protein>
    <submittedName>
        <fullName evidence="1">Uncharacterized protein</fullName>
    </submittedName>
</protein>
<gene>
    <name evidence="1" type="ORF">MPP7335_02236</name>
</gene>
<dbReference type="EMBL" id="UEGS01000001">
    <property type="protein sequence ID" value="SRX80493.1"/>
    <property type="molecule type" value="Genomic_DNA"/>
</dbReference>
<keyword evidence="2" id="KW-1185">Reference proteome</keyword>
<dbReference type="AlphaFoldDB" id="A0A375YHC6"/>
<sequence>MVRNGVEMGLLADACEIGDSPLMRAMSGEIVDLDTLDGLISIAAYETCLD</sequence>
<evidence type="ECO:0000313" key="1">
    <source>
        <dbReference type="EMBL" id="SRX80493.1"/>
    </source>
</evidence>
<dbReference type="Proteomes" id="UP000252008">
    <property type="component" value="Unassembled WGS sequence"/>
</dbReference>
<evidence type="ECO:0000313" key="2">
    <source>
        <dbReference type="Proteomes" id="UP000252008"/>
    </source>
</evidence>
<reference evidence="1 2" key="1">
    <citation type="submission" date="2018-05" db="EMBL/GenBank/DDBJ databases">
        <authorList>
            <consortium name="IHU Genomes"/>
        </authorList>
    </citation>
    <scope>NUCLEOTIDE SEQUENCE [LARGE SCALE GENOMIC DNA]</scope>
    <source>
        <strain evidence="1 2">P7335</strain>
    </source>
</reference>
<accession>A0A375YHC6</accession>
<name>A0A375YHC6_MYCPF</name>
<organism evidence="1 2">
    <name type="scientific">Mycolicibacterium parafortuitum</name>
    <name type="common">Mycobacterium parafortuitum</name>
    <dbReference type="NCBI Taxonomy" id="39692"/>
    <lineage>
        <taxon>Bacteria</taxon>
        <taxon>Bacillati</taxon>
        <taxon>Actinomycetota</taxon>
        <taxon>Actinomycetes</taxon>
        <taxon>Mycobacteriales</taxon>
        <taxon>Mycobacteriaceae</taxon>
        <taxon>Mycolicibacterium</taxon>
    </lineage>
</organism>